<dbReference type="EMBL" id="LR796423">
    <property type="protein sequence ID" value="CAB4143023.1"/>
    <property type="molecule type" value="Genomic_DNA"/>
</dbReference>
<accession>A0A6J5MCH1</accession>
<evidence type="ECO:0000313" key="1">
    <source>
        <dbReference type="EMBL" id="CAB4143023.1"/>
    </source>
</evidence>
<proteinExistence type="predicted"/>
<protein>
    <recommendedName>
        <fullName evidence="2">Concanavalin A-like lectin/glucanases superfamily</fullName>
    </recommendedName>
</protein>
<organism evidence="1">
    <name type="scientific">uncultured Caudovirales phage</name>
    <dbReference type="NCBI Taxonomy" id="2100421"/>
    <lineage>
        <taxon>Viruses</taxon>
        <taxon>Duplodnaviria</taxon>
        <taxon>Heunggongvirae</taxon>
        <taxon>Uroviricota</taxon>
        <taxon>Caudoviricetes</taxon>
        <taxon>Peduoviridae</taxon>
        <taxon>Maltschvirus</taxon>
        <taxon>Maltschvirus maltsch</taxon>
    </lineage>
</organism>
<gene>
    <name evidence="1" type="ORF">UFOVP447_65</name>
</gene>
<sequence>MGSYSGPRIVTDGLILDLDIANSKSFLDAANTSLINTSSWTVGNTAVTGYDLNQSVANENSRITATDPWDDTNIVWGTFASGEGEGDGGWNTYYPAIDRTKLYRFSVWVRRTSSTSSGFFYLGLYGNGPTFAVKRNDNGANEGNPYWDCSSPSTFVQNTWYLVVGHVYPAGTTFTGAHPDTGVYTRAKGTVKDREVNFCNIGADVQWLPNNTSAAHRVYHFYSSDSTTRLQFAYPRMEICDGNQPSIAELLNRSPAELYDNSGRGNHHFMQGYYIPNSSAPRKFDFSPNVHWISRNGALAGASTTCTVVLWYSTTDTAELWVRGNQNNGTYLSASYGNDYYHSGVGSPTNFVDLRTVINPETPIDYRDGNYHMWEAKGVDFSGWTYFDWFGYPDPWGLSGKVSRIMVYNRNLTAEESARNYAAMRGRFGI</sequence>
<evidence type="ECO:0008006" key="2">
    <source>
        <dbReference type="Google" id="ProtNLM"/>
    </source>
</evidence>
<reference evidence="1" key="1">
    <citation type="submission" date="2020-04" db="EMBL/GenBank/DDBJ databases">
        <authorList>
            <person name="Chiriac C."/>
            <person name="Salcher M."/>
            <person name="Ghai R."/>
            <person name="Kavagutti S V."/>
        </authorList>
    </citation>
    <scope>NUCLEOTIDE SEQUENCE</scope>
</reference>
<name>A0A6J5MCH1_9CAUD</name>